<keyword evidence="2" id="KW-1185">Reference proteome</keyword>
<evidence type="ECO:0000313" key="1">
    <source>
        <dbReference type="EMBL" id="CAG4989645.1"/>
    </source>
</evidence>
<sequence>MNTNALRAYFRAKEREIGGTFGAGSGPRRSAQQSGELAVRDALVQSLRDRDHENRATIDLQRKEQKPNADVVRQMLTEDTKCTHWQKGYVV</sequence>
<proteinExistence type="predicted"/>
<dbReference type="EMBL" id="CAJQZP010000851">
    <property type="protein sequence ID" value="CAG4989645.1"/>
    <property type="molecule type" value="Genomic_DNA"/>
</dbReference>
<reference evidence="1" key="1">
    <citation type="submission" date="2021-04" db="EMBL/GenBank/DDBJ databases">
        <authorList>
            <person name="Tunstrom K."/>
        </authorList>
    </citation>
    <scope>NUCLEOTIDE SEQUENCE</scope>
</reference>
<accession>A0A8S3X294</accession>
<evidence type="ECO:0000313" key="2">
    <source>
        <dbReference type="Proteomes" id="UP000691718"/>
    </source>
</evidence>
<dbReference type="Proteomes" id="UP000691718">
    <property type="component" value="Unassembled WGS sequence"/>
</dbReference>
<comment type="caution">
    <text evidence="1">The sequence shown here is derived from an EMBL/GenBank/DDBJ whole genome shotgun (WGS) entry which is preliminary data.</text>
</comment>
<dbReference type="OrthoDB" id="7513770at2759"/>
<gene>
    <name evidence="1" type="ORF">PAPOLLO_LOCUS11854</name>
</gene>
<dbReference type="AlphaFoldDB" id="A0A8S3X294"/>
<protein>
    <submittedName>
        <fullName evidence="1">(apollo) hypothetical protein</fullName>
    </submittedName>
</protein>
<organism evidence="1 2">
    <name type="scientific">Parnassius apollo</name>
    <name type="common">Apollo butterfly</name>
    <name type="synonym">Papilio apollo</name>
    <dbReference type="NCBI Taxonomy" id="110799"/>
    <lineage>
        <taxon>Eukaryota</taxon>
        <taxon>Metazoa</taxon>
        <taxon>Ecdysozoa</taxon>
        <taxon>Arthropoda</taxon>
        <taxon>Hexapoda</taxon>
        <taxon>Insecta</taxon>
        <taxon>Pterygota</taxon>
        <taxon>Neoptera</taxon>
        <taxon>Endopterygota</taxon>
        <taxon>Lepidoptera</taxon>
        <taxon>Glossata</taxon>
        <taxon>Ditrysia</taxon>
        <taxon>Papilionoidea</taxon>
        <taxon>Papilionidae</taxon>
        <taxon>Parnassiinae</taxon>
        <taxon>Parnassini</taxon>
        <taxon>Parnassius</taxon>
        <taxon>Parnassius</taxon>
    </lineage>
</organism>
<name>A0A8S3X294_PARAO</name>